<dbReference type="InterPro" id="IPR012347">
    <property type="entry name" value="Ferritin-like"/>
</dbReference>
<gene>
    <name evidence="1" type="ORF">E0I26_10390</name>
</gene>
<dbReference type="Gene3D" id="1.20.1260.10">
    <property type="match status" value="1"/>
</dbReference>
<protein>
    <submittedName>
        <fullName evidence="1">DUF892 family protein</fullName>
    </submittedName>
</protein>
<dbReference type="InterPro" id="IPR047114">
    <property type="entry name" value="YciF"/>
</dbReference>
<evidence type="ECO:0000313" key="2">
    <source>
        <dbReference type="Proteomes" id="UP000294814"/>
    </source>
</evidence>
<dbReference type="SUPFAM" id="SSF47240">
    <property type="entry name" value="Ferritin-like"/>
    <property type="match status" value="1"/>
</dbReference>
<dbReference type="Proteomes" id="UP000294814">
    <property type="component" value="Unassembled WGS sequence"/>
</dbReference>
<sequence length="189" mass="20575">MEPTNRNQEAKGFAEAKSEAAYNLRDLFEVGLKDIYSAEKALMNTLPNMVENASSPELANTLKNHLTETKAHVSRLEEIFESKGIKVVAEKSEAIEGLINESKDIIAKTEIGAVRDAGIIATGQKLKQYEIATYDALQSFAENLGENKAASLLAMTLNEQKKANASLKEIAQSNNNFNASGAEAIENIE</sequence>
<dbReference type="OrthoDB" id="9795056at2"/>
<dbReference type="PANTHER" id="PTHR30565:SF9">
    <property type="entry name" value="PROTEIN YCIF"/>
    <property type="match status" value="1"/>
</dbReference>
<reference evidence="1 2" key="1">
    <citation type="submission" date="2019-03" db="EMBL/GenBank/DDBJ databases">
        <title>Novel species of Flavobacterium.</title>
        <authorList>
            <person name="Liu Q."/>
            <person name="Xin Y.-H."/>
        </authorList>
    </citation>
    <scope>NUCLEOTIDE SEQUENCE [LARGE SCALE GENOMIC DNA]</scope>
    <source>
        <strain evidence="1 2">LB3P52</strain>
    </source>
</reference>
<dbReference type="AlphaFoldDB" id="A0A4R5F695"/>
<keyword evidence="2" id="KW-1185">Reference proteome</keyword>
<comment type="caution">
    <text evidence="1">The sequence shown here is derived from an EMBL/GenBank/DDBJ whole genome shotgun (WGS) entry which is preliminary data.</text>
</comment>
<dbReference type="Pfam" id="PF05974">
    <property type="entry name" value="DUF892"/>
    <property type="match status" value="1"/>
</dbReference>
<accession>A0A4R5F695</accession>
<dbReference type="PANTHER" id="PTHR30565">
    <property type="entry name" value="PROTEIN YCIF"/>
    <property type="match status" value="1"/>
</dbReference>
<proteinExistence type="predicted"/>
<dbReference type="InterPro" id="IPR010287">
    <property type="entry name" value="DUF892_YciF-like"/>
</dbReference>
<name>A0A4R5F695_9FLAO</name>
<dbReference type="RefSeq" id="WP_131916413.1">
    <property type="nucleotide sequence ID" value="NZ_SMLG01000007.1"/>
</dbReference>
<organism evidence="1 2">
    <name type="scientific">Flavobacterium rhamnosiphilum</name>
    <dbReference type="NCBI Taxonomy" id="2541724"/>
    <lineage>
        <taxon>Bacteria</taxon>
        <taxon>Pseudomonadati</taxon>
        <taxon>Bacteroidota</taxon>
        <taxon>Flavobacteriia</taxon>
        <taxon>Flavobacteriales</taxon>
        <taxon>Flavobacteriaceae</taxon>
        <taxon>Flavobacterium</taxon>
    </lineage>
</organism>
<evidence type="ECO:0000313" key="1">
    <source>
        <dbReference type="EMBL" id="TDE43455.1"/>
    </source>
</evidence>
<dbReference type="InterPro" id="IPR009078">
    <property type="entry name" value="Ferritin-like_SF"/>
</dbReference>
<dbReference type="EMBL" id="SMLG01000007">
    <property type="protein sequence ID" value="TDE43455.1"/>
    <property type="molecule type" value="Genomic_DNA"/>
</dbReference>